<organism evidence="2 3">
    <name type="scientific">Natranaerovirga hydrolytica</name>
    <dbReference type="NCBI Taxonomy" id="680378"/>
    <lineage>
        <taxon>Bacteria</taxon>
        <taxon>Bacillati</taxon>
        <taxon>Bacillota</taxon>
        <taxon>Clostridia</taxon>
        <taxon>Lachnospirales</taxon>
        <taxon>Natranaerovirgaceae</taxon>
        <taxon>Natranaerovirga</taxon>
    </lineage>
</organism>
<gene>
    <name evidence="2" type="ORF">EDC19_1995</name>
</gene>
<dbReference type="Proteomes" id="UP000294545">
    <property type="component" value="Unassembled WGS sequence"/>
</dbReference>
<dbReference type="InterPro" id="IPR026816">
    <property type="entry name" value="Flavodoxin_dom"/>
</dbReference>
<dbReference type="AlphaFoldDB" id="A0A4R1MQM6"/>
<sequence>MANLIVYGTKYGSVQGCAERLKKELNDDTVLLNLKKEKADDVDISSYDTIIIGGSIYVGRIQKEVSAFCEKHSDTLLKKKIGLFICCMEEGKKANEQLISMFDQKLLDHAVIKEVFGGELDMAKLGFIHKMMMKIVSQSDENKKEMTNKKEKTSSIDYNKIIDFAKTIKEA</sequence>
<dbReference type="Pfam" id="PF12724">
    <property type="entry name" value="Flavodoxin_5"/>
    <property type="match status" value="1"/>
</dbReference>
<evidence type="ECO:0000313" key="2">
    <source>
        <dbReference type="EMBL" id="TCK92839.1"/>
    </source>
</evidence>
<dbReference type="GO" id="GO:0006783">
    <property type="term" value="P:heme biosynthetic process"/>
    <property type="evidence" value="ECO:0007669"/>
    <property type="project" value="TreeGrafter"/>
</dbReference>
<dbReference type="Gene3D" id="3.40.50.360">
    <property type="match status" value="1"/>
</dbReference>
<dbReference type="InterPro" id="IPR029039">
    <property type="entry name" value="Flavoprotein-like_sf"/>
</dbReference>
<dbReference type="SUPFAM" id="SSF52218">
    <property type="entry name" value="Flavoproteins"/>
    <property type="match status" value="1"/>
</dbReference>
<name>A0A4R1MQM6_9FIRM</name>
<protein>
    <submittedName>
        <fullName evidence="2">Menaquinone-dependent protoporphyrinogen oxidase</fullName>
    </submittedName>
</protein>
<dbReference type="GO" id="GO:0070819">
    <property type="term" value="F:menaquinone-dependent protoporphyrinogen oxidase activity"/>
    <property type="evidence" value="ECO:0007669"/>
    <property type="project" value="TreeGrafter"/>
</dbReference>
<proteinExistence type="predicted"/>
<feature type="domain" description="Flavodoxin-like" evidence="1">
    <location>
        <begin position="3"/>
        <end position="171"/>
    </location>
</feature>
<reference evidence="2 3" key="1">
    <citation type="submission" date="2019-03" db="EMBL/GenBank/DDBJ databases">
        <title>Genomic Encyclopedia of Type Strains, Phase IV (KMG-IV): sequencing the most valuable type-strain genomes for metagenomic binning, comparative biology and taxonomic classification.</title>
        <authorList>
            <person name="Goeker M."/>
        </authorList>
    </citation>
    <scope>NUCLEOTIDE SEQUENCE [LARGE SCALE GENOMIC DNA]</scope>
    <source>
        <strain evidence="2 3">DSM 24176</strain>
    </source>
</reference>
<comment type="caution">
    <text evidence="2">The sequence shown here is derived from an EMBL/GenBank/DDBJ whole genome shotgun (WGS) entry which is preliminary data.</text>
</comment>
<accession>A0A4R1MQM6</accession>
<dbReference type="PANTHER" id="PTHR38030:SF2">
    <property type="entry name" value="PROTOPORPHYRINOGEN IX DEHYDROGENASE [QUINONE]"/>
    <property type="match status" value="1"/>
</dbReference>
<evidence type="ECO:0000313" key="3">
    <source>
        <dbReference type="Proteomes" id="UP000294545"/>
    </source>
</evidence>
<dbReference type="InterPro" id="IPR052200">
    <property type="entry name" value="Protoporphyrinogen_IX_DH"/>
</dbReference>
<keyword evidence="3" id="KW-1185">Reference proteome</keyword>
<dbReference type="OrthoDB" id="2146857at2"/>
<dbReference type="PANTHER" id="PTHR38030">
    <property type="entry name" value="PROTOPORPHYRINOGEN IX DEHYDROGENASE [MENAQUINONE]"/>
    <property type="match status" value="1"/>
</dbReference>
<dbReference type="GO" id="GO:0010181">
    <property type="term" value="F:FMN binding"/>
    <property type="evidence" value="ECO:0007669"/>
    <property type="project" value="InterPro"/>
</dbReference>
<evidence type="ECO:0000259" key="1">
    <source>
        <dbReference type="PROSITE" id="PS50902"/>
    </source>
</evidence>
<dbReference type="InterPro" id="IPR008254">
    <property type="entry name" value="Flavodoxin/NO_synth"/>
</dbReference>
<dbReference type="PROSITE" id="PS50902">
    <property type="entry name" value="FLAVODOXIN_LIKE"/>
    <property type="match status" value="1"/>
</dbReference>
<dbReference type="EMBL" id="SMGQ01000013">
    <property type="protein sequence ID" value="TCK92839.1"/>
    <property type="molecule type" value="Genomic_DNA"/>
</dbReference>
<dbReference type="RefSeq" id="WP_132282697.1">
    <property type="nucleotide sequence ID" value="NZ_SMGQ01000013.1"/>
</dbReference>
<dbReference type="GO" id="GO:0016651">
    <property type="term" value="F:oxidoreductase activity, acting on NAD(P)H"/>
    <property type="evidence" value="ECO:0007669"/>
    <property type="project" value="UniProtKB-ARBA"/>
</dbReference>